<sequence length="296" mass="32694">MSDQKYAFVTGASSGIGYALTESFSKRGYKVFASAPKSELPALKPLKDKYGAIIFDCDITSLEDIIKAKKLVQQTNGGRVDILYNNAGMATGGPSADIDERLLDKIFQVNVLGHINVTKHFIDYVIPYKGTIVFTSSVASIIPLPWSAAYNATKAAINMYAKNLHYEMKPFGVSVHSVITGGVDTHITDDAPSHYESKWFSSEGMEDTIKACKNMTKDPSQTEQPDVYAEGIANMVTKKNSKFNLYKGGKSYTIYLVTLLIPLSIIQFFLGFHFKQNKVLSATRKKVLANDSRKLK</sequence>
<protein>
    <submittedName>
        <fullName evidence="1">NADPH-dependent 1-acyldihydroxyacetone phosphate reductase</fullName>
    </submittedName>
</protein>
<accession>A0ACA9Y037</accession>
<keyword evidence="2" id="KW-1185">Reference proteome</keyword>
<name>A0ACA9Y037_9ASCO</name>
<reference evidence="1" key="1">
    <citation type="submission" date="2022-06" db="EMBL/GenBank/DDBJ databases">
        <authorList>
            <person name="Legras J.-L."/>
            <person name="Devillers H."/>
            <person name="Grondin C."/>
        </authorList>
    </citation>
    <scope>NUCLEOTIDE SEQUENCE</scope>
    <source>
        <strain evidence="1">CLIB 1444</strain>
    </source>
</reference>
<dbReference type="Proteomes" id="UP001152531">
    <property type="component" value="Unassembled WGS sequence"/>
</dbReference>
<organism evidence="1 2">
    <name type="scientific">[Candida] jaroonii</name>
    <dbReference type="NCBI Taxonomy" id="467808"/>
    <lineage>
        <taxon>Eukaryota</taxon>
        <taxon>Fungi</taxon>
        <taxon>Dikarya</taxon>
        <taxon>Ascomycota</taxon>
        <taxon>Saccharomycotina</taxon>
        <taxon>Pichiomycetes</taxon>
        <taxon>Debaryomycetaceae</taxon>
        <taxon>Yamadazyma</taxon>
    </lineage>
</organism>
<evidence type="ECO:0000313" key="1">
    <source>
        <dbReference type="EMBL" id="CAH6718278.1"/>
    </source>
</evidence>
<evidence type="ECO:0000313" key="2">
    <source>
        <dbReference type="Proteomes" id="UP001152531"/>
    </source>
</evidence>
<comment type="caution">
    <text evidence="1">The sequence shown here is derived from an EMBL/GenBank/DDBJ whole genome shotgun (WGS) entry which is preliminary data.</text>
</comment>
<gene>
    <name evidence="1" type="ORF">CLIB1444_01S03180</name>
</gene>
<dbReference type="EMBL" id="CALSDN010000001">
    <property type="protein sequence ID" value="CAH6718278.1"/>
    <property type="molecule type" value="Genomic_DNA"/>
</dbReference>
<proteinExistence type="predicted"/>